<keyword evidence="2" id="KW-0597">Phosphoprotein</keyword>
<dbReference type="PANTHER" id="PTHR23172:SF19">
    <property type="entry name" value="J DOMAIN-CONTAINING PROTEIN"/>
    <property type="match status" value="1"/>
</dbReference>
<dbReference type="SMART" id="SM01326">
    <property type="entry name" value="PTEN_C2"/>
    <property type="match status" value="1"/>
</dbReference>
<keyword evidence="5" id="KW-0732">Signal</keyword>
<sequence length="636" mass="70583">DGKATSATLVCGLLIYASLFEVPEDALQMFAVKRCPPNMRPSELRYLYYLADIVRNPPIYPHYKPVTLISVQLQPVPLFTKIRDGCRPYLEIYSENRCILSTLQEYDRMRLFNIVEGKCLLPINATVCGDVCLVIYHARNILGGVMTQGKATGIKICQIQFHTGFIPEEETCLRFIKSELDEIVEGQEHYQDRFTASLNVFVTDTERKPSQPAPWQTDQTKRIVDTMFTSQIEKDETVDNFVSKPSNKSESYQKKPPERPSRPAPPPAHIIPENSDSGSETEQIAVSKRMLSAIIIHPPLRQPTKFLEEAVDLLNLNSAPTIMSTTPKQSPSSNFDLLSGLSDAANDNFGMFNSAPAPSSDKNFKPNDLFDPFGSLGGGDGSNLLGGWSHLDDTSTGSVDPQNNVSEQKPADPFAELTNLGGGLNFAQRTVVPPSTTPTSGSQTPNKVPHTTPQHVPSTATTPKHHAKSPVGADYSRSHFDTLNKGQQQTESKTKPKSDDVFGDLLGSQGYTFTGKKDNTPRTINAMRKEEMSTYMDPETLKVVEWKEGKKNNIRALLCSMHAILWDGAKWKKCEMHQLVSATDVKKAYRKACLAVHPDKQAGTDNENLAKLIFMELNNAWSDFESDTAQQNMFSS</sequence>
<accession>A0AAV8ZK47</accession>
<evidence type="ECO:0000259" key="6">
    <source>
        <dbReference type="PROSITE" id="PS50076"/>
    </source>
</evidence>
<name>A0AAV8ZK47_9CUCU</name>
<dbReference type="Pfam" id="PF00226">
    <property type="entry name" value="DnaJ"/>
    <property type="match status" value="1"/>
</dbReference>
<dbReference type="InterPro" id="IPR035892">
    <property type="entry name" value="C2_domain_sf"/>
</dbReference>
<keyword evidence="9" id="KW-1185">Reference proteome</keyword>
<feature type="compositionally biased region" description="Basic and acidic residues" evidence="4">
    <location>
        <begin position="251"/>
        <end position="261"/>
    </location>
</feature>
<protein>
    <recommendedName>
        <fullName evidence="10">Cyclin-G-associated kinase</fullName>
    </recommendedName>
</protein>
<dbReference type="SUPFAM" id="SSF49562">
    <property type="entry name" value="C2 domain (Calcium/lipid-binding domain, CaLB)"/>
    <property type="match status" value="1"/>
</dbReference>
<evidence type="ECO:0000256" key="4">
    <source>
        <dbReference type="SAM" id="MobiDB-lite"/>
    </source>
</evidence>
<feature type="compositionally biased region" description="Polar residues" evidence="4">
    <location>
        <begin position="449"/>
        <end position="462"/>
    </location>
</feature>
<dbReference type="Pfam" id="PF10409">
    <property type="entry name" value="PTEN_C2"/>
    <property type="match status" value="1"/>
</dbReference>
<evidence type="ECO:0000313" key="8">
    <source>
        <dbReference type="EMBL" id="KAJ8965280.1"/>
    </source>
</evidence>
<feature type="signal peptide" evidence="5">
    <location>
        <begin position="1"/>
        <end position="19"/>
    </location>
</feature>
<keyword evidence="3" id="KW-0968">Cytoplasmic vesicle</keyword>
<evidence type="ECO:0000256" key="3">
    <source>
        <dbReference type="ARBA" id="ARBA00023329"/>
    </source>
</evidence>
<feature type="non-terminal residue" evidence="8">
    <location>
        <position position="1"/>
    </location>
</feature>
<feature type="domain" description="C2 tensin-type" evidence="7">
    <location>
        <begin position="63"/>
        <end position="203"/>
    </location>
</feature>
<evidence type="ECO:0000259" key="7">
    <source>
        <dbReference type="PROSITE" id="PS51182"/>
    </source>
</evidence>
<dbReference type="Gene3D" id="1.10.287.110">
    <property type="entry name" value="DnaJ domain"/>
    <property type="match status" value="1"/>
</dbReference>
<gene>
    <name evidence="8" type="ORF">NQ314_004243</name>
</gene>
<evidence type="ECO:0000256" key="1">
    <source>
        <dbReference type="ARBA" id="ARBA00004132"/>
    </source>
</evidence>
<proteinExistence type="predicted"/>
<dbReference type="GO" id="GO:0072583">
    <property type="term" value="P:clathrin-dependent endocytosis"/>
    <property type="evidence" value="ECO:0007669"/>
    <property type="project" value="TreeGrafter"/>
</dbReference>
<dbReference type="PANTHER" id="PTHR23172">
    <property type="entry name" value="AUXILIN/CYCLIN G-ASSOCIATED KINASE-RELATED"/>
    <property type="match status" value="1"/>
</dbReference>
<evidence type="ECO:0000256" key="2">
    <source>
        <dbReference type="ARBA" id="ARBA00022553"/>
    </source>
</evidence>
<dbReference type="SUPFAM" id="SSF52799">
    <property type="entry name" value="(Phosphotyrosine protein) phosphatases II"/>
    <property type="match status" value="1"/>
</dbReference>
<dbReference type="AlphaFoldDB" id="A0AAV8ZK47"/>
<evidence type="ECO:0000313" key="9">
    <source>
        <dbReference type="Proteomes" id="UP001162156"/>
    </source>
</evidence>
<dbReference type="FunFam" id="2.60.40.1110:FF:000001">
    <property type="entry name" value="cyclin-G-associated kinase isoform X2"/>
    <property type="match status" value="1"/>
</dbReference>
<dbReference type="CDD" id="cd06257">
    <property type="entry name" value="DnaJ"/>
    <property type="match status" value="1"/>
</dbReference>
<dbReference type="InterPro" id="IPR036869">
    <property type="entry name" value="J_dom_sf"/>
</dbReference>
<dbReference type="GO" id="GO:0030276">
    <property type="term" value="F:clathrin binding"/>
    <property type="evidence" value="ECO:0007669"/>
    <property type="project" value="TreeGrafter"/>
</dbReference>
<dbReference type="GO" id="GO:0030136">
    <property type="term" value="C:clathrin-coated vesicle"/>
    <property type="evidence" value="ECO:0007669"/>
    <property type="project" value="UniProtKB-SubCell"/>
</dbReference>
<dbReference type="InterPro" id="IPR014020">
    <property type="entry name" value="Tensin_C2-dom"/>
</dbReference>
<comment type="caution">
    <text evidence="8">The sequence shown here is derived from an EMBL/GenBank/DDBJ whole genome shotgun (WGS) entry which is preliminary data.</text>
</comment>
<dbReference type="GO" id="GO:0072318">
    <property type="term" value="P:clathrin coat disassembly"/>
    <property type="evidence" value="ECO:0007669"/>
    <property type="project" value="TreeGrafter"/>
</dbReference>
<organism evidence="8 9">
    <name type="scientific">Rhamnusium bicolor</name>
    <dbReference type="NCBI Taxonomy" id="1586634"/>
    <lineage>
        <taxon>Eukaryota</taxon>
        <taxon>Metazoa</taxon>
        <taxon>Ecdysozoa</taxon>
        <taxon>Arthropoda</taxon>
        <taxon>Hexapoda</taxon>
        <taxon>Insecta</taxon>
        <taxon>Pterygota</taxon>
        <taxon>Neoptera</taxon>
        <taxon>Endopterygota</taxon>
        <taxon>Coleoptera</taxon>
        <taxon>Polyphaga</taxon>
        <taxon>Cucujiformia</taxon>
        <taxon>Chrysomeloidea</taxon>
        <taxon>Cerambycidae</taxon>
        <taxon>Lepturinae</taxon>
        <taxon>Rhagiini</taxon>
        <taxon>Rhamnusium</taxon>
    </lineage>
</organism>
<dbReference type="Gene3D" id="2.60.40.1110">
    <property type="match status" value="1"/>
</dbReference>
<dbReference type="EMBL" id="JANEYF010001265">
    <property type="protein sequence ID" value="KAJ8965280.1"/>
    <property type="molecule type" value="Genomic_DNA"/>
</dbReference>
<dbReference type="InterPro" id="IPR029021">
    <property type="entry name" value="Prot-tyrosine_phosphatase-like"/>
</dbReference>
<feature type="compositionally biased region" description="Polar residues" evidence="4">
    <location>
        <begin position="274"/>
        <end position="283"/>
    </location>
</feature>
<dbReference type="Proteomes" id="UP001162156">
    <property type="component" value="Unassembled WGS sequence"/>
</dbReference>
<evidence type="ECO:0000256" key="5">
    <source>
        <dbReference type="SAM" id="SignalP"/>
    </source>
</evidence>
<feature type="region of interest" description="Disordered" evidence="4">
    <location>
        <begin position="384"/>
        <end position="501"/>
    </location>
</feature>
<evidence type="ECO:0008006" key="10">
    <source>
        <dbReference type="Google" id="ProtNLM"/>
    </source>
</evidence>
<dbReference type="PROSITE" id="PS51182">
    <property type="entry name" value="C2_TENSIN"/>
    <property type="match status" value="1"/>
</dbReference>
<dbReference type="InterPro" id="IPR001623">
    <property type="entry name" value="DnaJ_domain"/>
</dbReference>
<feature type="region of interest" description="Disordered" evidence="4">
    <location>
        <begin position="235"/>
        <end position="283"/>
    </location>
</feature>
<dbReference type="Gene3D" id="3.90.190.10">
    <property type="entry name" value="Protein tyrosine phosphatase superfamily"/>
    <property type="match status" value="1"/>
</dbReference>
<comment type="subcellular location">
    <subcellularLocation>
        <location evidence="1">Cytoplasmic vesicle</location>
        <location evidence="1">Clathrin-coated vesicle</location>
    </subcellularLocation>
</comment>
<feature type="chain" id="PRO_5043406815" description="Cyclin-G-associated kinase" evidence="5">
    <location>
        <begin position="20"/>
        <end position="636"/>
    </location>
</feature>
<feature type="compositionally biased region" description="Low complexity" evidence="4">
    <location>
        <begin position="433"/>
        <end position="445"/>
    </location>
</feature>
<dbReference type="FunFam" id="1.10.287.110:FF:000002">
    <property type="entry name" value="putative tyrosine-protein phosphatase auxilin isoform X2"/>
    <property type="match status" value="1"/>
</dbReference>
<dbReference type="SUPFAM" id="SSF46565">
    <property type="entry name" value="Chaperone J-domain"/>
    <property type="match status" value="1"/>
</dbReference>
<feature type="domain" description="J" evidence="6">
    <location>
        <begin position="569"/>
        <end position="636"/>
    </location>
</feature>
<feature type="compositionally biased region" description="Polar residues" evidence="4">
    <location>
        <begin position="394"/>
        <end position="407"/>
    </location>
</feature>
<dbReference type="PROSITE" id="PS50076">
    <property type="entry name" value="DNAJ_2"/>
    <property type="match status" value="1"/>
</dbReference>
<reference evidence="8" key="1">
    <citation type="journal article" date="2023" name="Insect Mol. Biol.">
        <title>Genome sequencing provides insights into the evolution of gene families encoding plant cell wall-degrading enzymes in longhorned beetles.</title>
        <authorList>
            <person name="Shin N.R."/>
            <person name="Okamura Y."/>
            <person name="Kirsch R."/>
            <person name="Pauchet Y."/>
        </authorList>
    </citation>
    <scope>NUCLEOTIDE SEQUENCE</scope>
    <source>
        <strain evidence="8">RBIC_L_NR</strain>
    </source>
</reference>